<dbReference type="PANTHER" id="PTHR24296">
    <property type="entry name" value="CYTOCHROME P450"/>
    <property type="match status" value="1"/>
</dbReference>
<keyword evidence="16" id="KW-1185">Reference proteome</keyword>
<accession>A0AAV0NZM9</accession>
<keyword evidence="6 12" id="KW-0479">Metal-binding</keyword>
<dbReference type="GO" id="GO:0005506">
    <property type="term" value="F:iron ion binding"/>
    <property type="evidence" value="ECO:0007669"/>
    <property type="project" value="InterPro"/>
</dbReference>
<keyword evidence="11 14" id="KW-0472">Membrane</keyword>
<evidence type="ECO:0000256" key="11">
    <source>
        <dbReference type="ARBA" id="ARBA00023136"/>
    </source>
</evidence>
<evidence type="ECO:0000256" key="8">
    <source>
        <dbReference type="ARBA" id="ARBA00023002"/>
    </source>
</evidence>
<proteinExistence type="inferred from homology"/>
<dbReference type="Proteomes" id="UP001154282">
    <property type="component" value="Unassembled WGS sequence"/>
</dbReference>
<dbReference type="GO" id="GO:0016705">
    <property type="term" value="F:oxidoreductase activity, acting on paired donors, with incorporation or reduction of molecular oxygen"/>
    <property type="evidence" value="ECO:0007669"/>
    <property type="project" value="InterPro"/>
</dbReference>
<dbReference type="Pfam" id="PF00067">
    <property type="entry name" value="p450"/>
    <property type="match status" value="1"/>
</dbReference>
<gene>
    <name evidence="15" type="ORF">LITE_LOCUS35900</name>
</gene>
<evidence type="ECO:0008006" key="17">
    <source>
        <dbReference type="Google" id="ProtNLM"/>
    </source>
</evidence>
<dbReference type="InterPro" id="IPR017972">
    <property type="entry name" value="Cyt_P450_CS"/>
</dbReference>
<organism evidence="15 16">
    <name type="scientific">Linum tenue</name>
    <dbReference type="NCBI Taxonomy" id="586396"/>
    <lineage>
        <taxon>Eukaryota</taxon>
        <taxon>Viridiplantae</taxon>
        <taxon>Streptophyta</taxon>
        <taxon>Embryophyta</taxon>
        <taxon>Tracheophyta</taxon>
        <taxon>Spermatophyta</taxon>
        <taxon>Magnoliopsida</taxon>
        <taxon>eudicotyledons</taxon>
        <taxon>Gunneridae</taxon>
        <taxon>Pentapetalae</taxon>
        <taxon>rosids</taxon>
        <taxon>fabids</taxon>
        <taxon>Malpighiales</taxon>
        <taxon>Linaceae</taxon>
        <taxon>Linum</taxon>
    </lineage>
</organism>
<evidence type="ECO:0000256" key="10">
    <source>
        <dbReference type="ARBA" id="ARBA00023033"/>
    </source>
</evidence>
<keyword evidence="7 14" id="KW-1133">Transmembrane helix</keyword>
<dbReference type="PRINTS" id="PR00463">
    <property type="entry name" value="EP450I"/>
</dbReference>
<protein>
    <recommendedName>
        <fullName evidence="17">Cytochrome P450</fullName>
    </recommendedName>
</protein>
<feature type="transmembrane region" description="Helical" evidence="14">
    <location>
        <begin position="43"/>
        <end position="65"/>
    </location>
</feature>
<dbReference type="AlphaFoldDB" id="A0AAV0NZM9"/>
<dbReference type="GO" id="GO:0004497">
    <property type="term" value="F:monooxygenase activity"/>
    <property type="evidence" value="ECO:0007669"/>
    <property type="project" value="UniProtKB-KW"/>
</dbReference>
<keyword evidence="10 13" id="KW-0503">Monooxygenase</keyword>
<feature type="binding site" description="axial binding residue" evidence="12">
    <location>
        <position position="461"/>
    </location>
    <ligand>
        <name>heme</name>
        <dbReference type="ChEBI" id="CHEBI:30413"/>
    </ligand>
    <ligandPart>
        <name>Fe</name>
        <dbReference type="ChEBI" id="CHEBI:18248"/>
    </ligandPart>
</feature>
<keyword evidence="8 13" id="KW-0560">Oxidoreductase</keyword>
<dbReference type="GO" id="GO:0016020">
    <property type="term" value="C:membrane"/>
    <property type="evidence" value="ECO:0007669"/>
    <property type="project" value="UniProtKB-SubCell"/>
</dbReference>
<evidence type="ECO:0000256" key="5">
    <source>
        <dbReference type="ARBA" id="ARBA00022692"/>
    </source>
</evidence>
<dbReference type="EMBL" id="CAMGYJ010000008">
    <property type="protein sequence ID" value="CAI0463797.1"/>
    <property type="molecule type" value="Genomic_DNA"/>
</dbReference>
<evidence type="ECO:0000256" key="4">
    <source>
        <dbReference type="ARBA" id="ARBA00022617"/>
    </source>
</evidence>
<dbReference type="FunFam" id="1.10.630.10:FF:000044">
    <property type="entry name" value="Cytochrome P450"/>
    <property type="match status" value="1"/>
</dbReference>
<dbReference type="GO" id="GO:0006629">
    <property type="term" value="P:lipid metabolic process"/>
    <property type="evidence" value="ECO:0007669"/>
    <property type="project" value="UniProtKB-ARBA"/>
</dbReference>
<evidence type="ECO:0000313" key="16">
    <source>
        <dbReference type="Proteomes" id="UP001154282"/>
    </source>
</evidence>
<sequence>MSTTLFFFFFFFSHSSIWDFAIALLSLFIFCSIRERITNKGPMLWPVLGIIPTLLTNINDVYTFVTNSMNRAGGTFAHRGMWMGGAHGVVTSNPSNIEHMLKTNFRNYPKGRYFRERFNDLLGDGIFNADGQSWKEQRKVAKSEMHSPRFVEYSYKSMVHLVQNKLIQVMEGKLKSGESFDLQELLLKLTFDNICSVAFGVDPECLTSPELNPFARAFEEATELTLVRFLVPPFVWKPMKWFLIGYERKLKQAVEVVHGFADEIVRERKEKLRKDGNLDGEFDLLSRVMQRSHRGPDEVSDEYLRDFCVSFILAGRDTTSVGLAWFFWLLSRNPEVERIVVDEINRVVGSRREGEKHDGCLRDEELKEMVYLEAALSESLRLYPPVPTEMKEVMEDDVLPDGSMVKKGGRVFYCMFSTARMESLWGEDCLEFKPERWIKDGRVVSENQFKYAVFNAGPRMCLGKKFAYTQMKMVAASVLLRFSVEVVDGQCVVPKVTTTLYMKHGLLVKLKPRGIC</sequence>
<comment type="similarity">
    <text evidence="3 13">Belongs to the cytochrome P450 family.</text>
</comment>
<dbReference type="PRINTS" id="PR00385">
    <property type="entry name" value="P450"/>
</dbReference>
<keyword evidence="4 12" id="KW-0349">Heme</keyword>
<dbReference type="PROSITE" id="PS00086">
    <property type="entry name" value="CYTOCHROME_P450"/>
    <property type="match status" value="1"/>
</dbReference>
<evidence type="ECO:0000256" key="14">
    <source>
        <dbReference type="SAM" id="Phobius"/>
    </source>
</evidence>
<comment type="caution">
    <text evidence="15">The sequence shown here is derived from an EMBL/GenBank/DDBJ whole genome shotgun (WGS) entry which is preliminary data.</text>
</comment>
<dbReference type="CDD" id="cd11064">
    <property type="entry name" value="CYP86A"/>
    <property type="match status" value="1"/>
</dbReference>
<comment type="subcellular location">
    <subcellularLocation>
        <location evidence="2">Membrane</location>
        <topology evidence="2">Single-pass membrane protein</topology>
    </subcellularLocation>
</comment>
<evidence type="ECO:0000313" key="15">
    <source>
        <dbReference type="EMBL" id="CAI0463797.1"/>
    </source>
</evidence>
<evidence type="ECO:0000256" key="12">
    <source>
        <dbReference type="PIRSR" id="PIRSR602401-1"/>
    </source>
</evidence>
<evidence type="ECO:0000256" key="1">
    <source>
        <dbReference type="ARBA" id="ARBA00001971"/>
    </source>
</evidence>
<evidence type="ECO:0000256" key="2">
    <source>
        <dbReference type="ARBA" id="ARBA00004167"/>
    </source>
</evidence>
<dbReference type="GO" id="GO:0020037">
    <property type="term" value="F:heme binding"/>
    <property type="evidence" value="ECO:0007669"/>
    <property type="project" value="InterPro"/>
</dbReference>
<evidence type="ECO:0000256" key="9">
    <source>
        <dbReference type="ARBA" id="ARBA00023004"/>
    </source>
</evidence>
<keyword evidence="9 12" id="KW-0408">Iron</keyword>
<evidence type="ECO:0000256" key="7">
    <source>
        <dbReference type="ARBA" id="ARBA00022989"/>
    </source>
</evidence>
<feature type="transmembrane region" description="Helical" evidence="14">
    <location>
        <begin position="6"/>
        <end position="31"/>
    </location>
</feature>
<dbReference type="InterPro" id="IPR002401">
    <property type="entry name" value="Cyt_P450_E_grp-I"/>
</dbReference>
<keyword evidence="5 14" id="KW-0812">Transmembrane</keyword>
<reference evidence="15" key="1">
    <citation type="submission" date="2022-08" db="EMBL/GenBank/DDBJ databases">
        <authorList>
            <person name="Gutierrez-Valencia J."/>
        </authorList>
    </citation>
    <scope>NUCLEOTIDE SEQUENCE</scope>
</reference>
<name>A0AAV0NZM9_9ROSI</name>
<evidence type="ECO:0000256" key="3">
    <source>
        <dbReference type="ARBA" id="ARBA00010617"/>
    </source>
</evidence>
<evidence type="ECO:0000256" key="13">
    <source>
        <dbReference type="RuleBase" id="RU000461"/>
    </source>
</evidence>
<dbReference type="Gene3D" id="1.10.630.10">
    <property type="entry name" value="Cytochrome P450"/>
    <property type="match status" value="1"/>
</dbReference>
<dbReference type="InterPro" id="IPR036396">
    <property type="entry name" value="Cyt_P450_sf"/>
</dbReference>
<dbReference type="InterPro" id="IPR001128">
    <property type="entry name" value="Cyt_P450"/>
</dbReference>
<comment type="cofactor">
    <cofactor evidence="1 12">
        <name>heme</name>
        <dbReference type="ChEBI" id="CHEBI:30413"/>
    </cofactor>
</comment>
<evidence type="ECO:0000256" key="6">
    <source>
        <dbReference type="ARBA" id="ARBA00022723"/>
    </source>
</evidence>
<dbReference type="SUPFAM" id="SSF48264">
    <property type="entry name" value="Cytochrome P450"/>
    <property type="match status" value="1"/>
</dbReference>